<sequence>MSVRTVAPALLKLAVQELGEVPSRRAEDIECIREWLKKNHCLKSRIDNQWILSFLRGCKFSLESTKKKITHYYMMRTVAPEFLTNRDPLLPELQALLQLGVLIPLEKSTDPTAPRVLLLHDCGGGKVVSVTNMVKVALMVMDILVNEDDNFVISGHVVLHNFRSMTLNHAVQLTPALVKNILSCFEHSYPSRAKEFHYINTPSFFNSVFNVVKLFMSEKLQKRVKIYDETYHSELRKSIPKDILPKEYGGEGSSVAELIHQWKDKVEGYRGWFLDDEQYTYLNQNGASCLVDEYGLKGSFRQLTVD</sequence>
<dbReference type="SUPFAM" id="SSF52087">
    <property type="entry name" value="CRAL/TRIO domain"/>
    <property type="match status" value="1"/>
</dbReference>
<organism evidence="2">
    <name type="scientific">Photinus pyralis</name>
    <name type="common">Common eastern firefly</name>
    <name type="synonym">Lampyris pyralis</name>
    <dbReference type="NCBI Taxonomy" id="7054"/>
    <lineage>
        <taxon>Eukaryota</taxon>
        <taxon>Metazoa</taxon>
        <taxon>Ecdysozoa</taxon>
        <taxon>Arthropoda</taxon>
        <taxon>Hexapoda</taxon>
        <taxon>Insecta</taxon>
        <taxon>Pterygota</taxon>
        <taxon>Neoptera</taxon>
        <taxon>Endopterygota</taxon>
        <taxon>Coleoptera</taxon>
        <taxon>Polyphaga</taxon>
        <taxon>Elateriformia</taxon>
        <taxon>Elateroidea</taxon>
        <taxon>Lampyridae</taxon>
        <taxon>Lampyrinae</taxon>
        <taxon>Photinus</taxon>
    </lineage>
</organism>
<dbReference type="Gene3D" id="1.10.8.20">
    <property type="entry name" value="N-terminal domain of phosphatidylinositol transfer protein sec14p"/>
    <property type="match status" value="1"/>
</dbReference>
<dbReference type="InterPro" id="IPR036865">
    <property type="entry name" value="CRAL-TRIO_dom_sf"/>
</dbReference>
<accession>A0A1Y1JU40</accession>
<protein>
    <recommendedName>
        <fullName evidence="1">CRAL-TRIO domain-containing protein</fullName>
    </recommendedName>
</protein>
<dbReference type="EMBL" id="VVIM01000008">
    <property type="protein sequence ID" value="KAB0795297.1"/>
    <property type="molecule type" value="Genomic_DNA"/>
</dbReference>
<dbReference type="AlphaFoldDB" id="A0A1Y1JU40"/>
<dbReference type="Proteomes" id="UP000327044">
    <property type="component" value="Unassembled WGS sequence"/>
</dbReference>
<dbReference type="SUPFAM" id="SSF46938">
    <property type="entry name" value="CRAL/TRIO N-terminal domain"/>
    <property type="match status" value="1"/>
</dbReference>
<dbReference type="PRINTS" id="PR00180">
    <property type="entry name" value="CRETINALDHBP"/>
</dbReference>
<dbReference type="InterPro" id="IPR036273">
    <property type="entry name" value="CRAL/TRIO_N_dom_sf"/>
</dbReference>
<dbReference type="InterPro" id="IPR001251">
    <property type="entry name" value="CRAL-TRIO_dom"/>
</dbReference>
<dbReference type="Gene3D" id="1.20.5.1200">
    <property type="entry name" value="Alpha-tocopherol transfer"/>
    <property type="match status" value="1"/>
</dbReference>
<gene>
    <name evidence="3" type="ORF">PPYR_12136</name>
</gene>
<dbReference type="EMBL" id="GEZM01100639">
    <property type="protein sequence ID" value="JAV52829.1"/>
    <property type="molecule type" value="Transcribed_RNA"/>
</dbReference>
<dbReference type="InParanoid" id="A0A1Y1JU40"/>
<dbReference type="SMART" id="SM00516">
    <property type="entry name" value="SEC14"/>
    <property type="match status" value="1"/>
</dbReference>
<dbReference type="PANTHER" id="PTHR10174">
    <property type="entry name" value="ALPHA-TOCOPHEROL TRANSFER PROTEIN-RELATED"/>
    <property type="match status" value="1"/>
</dbReference>
<keyword evidence="4" id="KW-1185">Reference proteome</keyword>
<dbReference type="Pfam" id="PF00650">
    <property type="entry name" value="CRAL_TRIO"/>
    <property type="match status" value="1"/>
</dbReference>
<dbReference type="PANTHER" id="PTHR10174:SF216">
    <property type="entry name" value="CRAL-TRIO DOMAIN-CONTAINING PROTEIN-RELATED"/>
    <property type="match status" value="1"/>
</dbReference>
<dbReference type="GO" id="GO:1902936">
    <property type="term" value="F:phosphatidylinositol bisphosphate binding"/>
    <property type="evidence" value="ECO:0007669"/>
    <property type="project" value="TreeGrafter"/>
</dbReference>
<dbReference type="CDD" id="cd00170">
    <property type="entry name" value="SEC14"/>
    <property type="match status" value="1"/>
</dbReference>
<reference evidence="2" key="1">
    <citation type="journal article" date="2016" name="Sci. Rep.">
        <title>Molecular characterization of firefly nuptial gifts: a multi-omics approach sheds light on postcopulatory sexual selection.</title>
        <authorList>
            <person name="Al-Wathiqui N."/>
            <person name="Fallon T.R."/>
            <person name="South A."/>
            <person name="Weng J.K."/>
            <person name="Lewis S.M."/>
        </authorList>
    </citation>
    <scope>NUCLEOTIDE SEQUENCE</scope>
</reference>
<dbReference type="OrthoDB" id="6682367at2759"/>
<evidence type="ECO:0000313" key="3">
    <source>
        <dbReference type="EMBL" id="KAB0795297.1"/>
    </source>
</evidence>
<evidence type="ECO:0000313" key="4">
    <source>
        <dbReference type="Proteomes" id="UP000327044"/>
    </source>
</evidence>
<dbReference type="Gene3D" id="3.40.525.10">
    <property type="entry name" value="CRAL-TRIO lipid binding domain"/>
    <property type="match status" value="1"/>
</dbReference>
<dbReference type="GO" id="GO:0016020">
    <property type="term" value="C:membrane"/>
    <property type="evidence" value="ECO:0007669"/>
    <property type="project" value="TreeGrafter"/>
</dbReference>
<reference evidence="3 4" key="2">
    <citation type="journal article" date="2018" name="Elife">
        <title>Firefly genomes illuminate parallel origins of bioluminescence in beetles.</title>
        <authorList>
            <person name="Fallon T.R."/>
            <person name="Lower S.E."/>
            <person name="Chang C.H."/>
            <person name="Bessho-Uehara M."/>
            <person name="Martin G.J."/>
            <person name="Bewick A.J."/>
            <person name="Behringer M."/>
            <person name="Debat H.J."/>
            <person name="Wong I."/>
            <person name="Day J.C."/>
            <person name="Suvorov A."/>
            <person name="Silva C.J."/>
            <person name="Stanger-Hall K.F."/>
            <person name="Hall D.W."/>
            <person name="Schmitz R.J."/>
            <person name="Nelson D.R."/>
            <person name="Lewis S.M."/>
            <person name="Shigenobu S."/>
            <person name="Bybee S.M."/>
            <person name="Larracuente A.M."/>
            <person name="Oba Y."/>
            <person name="Weng J.K."/>
        </authorList>
    </citation>
    <scope>NUCLEOTIDE SEQUENCE [LARGE SCALE GENOMIC DNA]</scope>
    <source>
        <strain evidence="3">1611_PpyrPB1</strain>
        <tissue evidence="3">Whole body</tissue>
    </source>
</reference>
<evidence type="ECO:0000313" key="2">
    <source>
        <dbReference type="EMBL" id="JAV52829.1"/>
    </source>
</evidence>
<proteinExistence type="predicted"/>
<dbReference type="PROSITE" id="PS50191">
    <property type="entry name" value="CRAL_TRIO"/>
    <property type="match status" value="1"/>
</dbReference>
<name>A0A1Y1JU40_PHOPY</name>
<reference evidence="3" key="3">
    <citation type="submission" date="2019-08" db="EMBL/GenBank/DDBJ databases">
        <authorList>
            <consortium name="Photinus pyralis genome working group"/>
            <person name="Fallon T.R."/>
            <person name="Sander Lower S.E."/>
            <person name="Weng J.-K."/>
        </authorList>
    </citation>
    <scope>NUCLEOTIDE SEQUENCE</scope>
    <source>
        <strain evidence="3">1611_PpyrPB1</strain>
        <tissue evidence="3">Whole body</tissue>
    </source>
</reference>
<evidence type="ECO:0000259" key="1">
    <source>
        <dbReference type="PROSITE" id="PS50191"/>
    </source>
</evidence>
<feature type="domain" description="CRAL-TRIO" evidence="1">
    <location>
        <begin position="90"/>
        <end position="256"/>
    </location>
</feature>